<feature type="transmembrane region" description="Helical" evidence="1">
    <location>
        <begin position="54"/>
        <end position="76"/>
    </location>
</feature>
<protein>
    <submittedName>
        <fullName evidence="2">ABC transporter permease</fullName>
    </submittedName>
</protein>
<dbReference type="EMBL" id="CP018866">
    <property type="protein sequence ID" value="AST90989.1"/>
    <property type="molecule type" value="Genomic_DNA"/>
</dbReference>
<feature type="transmembrane region" description="Helical" evidence="1">
    <location>
        <begin position="103"/>
        <end position="124"/>
    </location>
</feature>
<proteinExistence type="predicted"/>
<evidence type="ECO:0000256" key="1">
    <source>
        <dbReference type="SAM" id="Phobius"/>
    </source>
</evidence>
<keyword evidence="1" id="KW-0812">Transmembrane</keyword>
<organism evidence="2 3">
    <name type="scientific">Sutcliffiella cohnii</name>
    <dbReference type="NCBI Taxonomy" id="33932"/>
    <lineage>
        <taxon>Bacteria</taxon>
        <taxon>Bacillati</taxon>
        <taxon>Bacillota</taxon>
        <taxon>Bacilli</taxon>
        <taxon>Bacillales</taxon>
        <taxon>Bacillaceae</taxon>
        <taxon>Sutcliffiella</taxon>
    </lineage>
</organism>
<dbReference type="AlphaFoldDB" id="A0A223KNG8"/>
<sequence>MINYMKSEYYRLLRKKGVHFTSVICLLLIVVAATVLQYLDKVDPTFPYATSNYFYSNVIALGLIIIIIGFIFNSALTSKDDMSLIKQTVSFGISRGTIFWSKLILTLSYFVLICVIGMFLMIALGESLLITDNHSVHNFLIASVNMAPLVLSGFILTHVLKVMKVRDVYIFILLLFIYGFSSNLVRMLFRPFQGLSDVYKYMPNTLFNDNLGNYIVEAVPFSYEYWVIGIGISLFVLFIGANRFAKQNID</sequence>
<keyword evidence="3" id="KW-1185">Reference proteome</keyword>
<feature type="transmembrane region" description="Helical" evidence="1">
    <location>
        <begin position="136"/>
        <end position="156"/>
    </location>
</feature>
<feature type="transmembrane region" description="Helical" evidence="1">
    <location>
        <begin position="225"/>
        <end position="245"/>
    </location>
</feature>
<evidence type="ECO:0000313" key="3">
    <source>
        <dbReference type="Proteomes" id="UP000215224"/>
    </source>
</evidence>
<name>A0A223KNG8_9BACI</name>
<dbReference type="KEGG" id="bcoh:BC6307_06690"/>
<dbReference type="RefSeq" id="WP_066421044.1">
    <property type="nucleotide sequence ID" value="NZ_CP018866.1"/>
</dbReference>
<evidence type="ECO:0000313" key="2">
    <source>
        <dbReference type="EMBL" id="AST90989.1"/>
    </source>
</evidence>
<feature type="transmembrane region" description="Helical" evidence="1">
    <location>
        <begin position="168"/>
        <end position="189"/>
    </location>
</feature>
<dbReference type="STRING" id="1314751.GCA_001591425_04635"/>
<keyword evidence="1" id="KW-1133">Transmembrane helix</keyword>
<feature type="transmembrane region" description="Helical" evidence="1">
    <location>
        <begin position="20"/>
        <end position="39"/>
    </location>
</feature>
<gene>
    <name evidence="2" type="ORF">BC6307_06690</name>
</gene>
<accession>A0A223KNG8</accession>
<dbReference type="Proteomes" id="UP000215224">
    <property type="component" value="Chromosome"/>
</dbReference>
<keyword evidence="1" id="KW-0472">Membrane</keyword>
<reference evidence="2 3" key="1">
    <citation type="submission" date="2016-12" db="EMBL/GenBank/DDBJ databases">
        <title>The whole genome sequencing and assembly of Bacillus cohnii DSM 6307T strain.</title>
        <authorList>
            <person name="Lee Y.-J."/>
            <person name="Yi H."/>
            <person name="Bahn Y.-S."/>
            <person name="Kim J.F."/>
            <person name="Lee D.-W."/>
        </authorList>
    </citation>
    <scope>NUCLEOTIDE SEQUENCE [LARGE SCALE GENOMIC DNA]</scope>
    <source>
        <strain evidence="2 3">DSM 6307</strain>
    </source>
</reference>